<dbReference type="PANTHER" id="PTHR30629">
    <property type="entry name" value="PROPHAGE INTEGRASE"/>
    <property type="match status" value="1"/>
</dbReference>
<evidence type="ECO:0000313" key="5">
    <source>
        <dbReference type="Proteomes" id="UP001272097"/>
    </source>
</evidence>
<dbReference type="Pfam" id="PF13356">
    <property type="entry name" value="Arm-DNA-bind_3"/>
    <property type="match status" value="1"/>
</dbReference>
<dbReference type="GO" id="GO:0003677">
    <property type="term" value="F:DNA binding"/>
    <property type="evidence" value="ECO:0007669"/>
    <property type="project" value="UniProtKB-KW"/>
</dbReference>
<dbReference type="RefSeq" id="WP_320216908.1">
    <property type="nucleotide sequence ID" value="NZ_JAVIIS010000048.1"/>
</dbReference>
<dbReference type="PANTHER" id="PTHR30629:SF2">
    <property type="entry name" value="PROPHAGE INTEGRASE INTS-RELATED"/>
    <property type="match status" value="1"/>
</dbReference>
<evidence type="ECO:0000256" key="2">
    <source>
        <dbReference type="ARBA" id="ARBA00022908"/>
    </source>
</evidence>
<keyword evidence="2" id="KW-0229">DNA integration</keyword>
<sequence length="111" mass="12544">MQLWVQPTGARLWRLAYRFDGKQMLLSLGSYPVISLADARQARDEANRLLNGGADPAQERTFHKASSPKDTFRSIANEYVDKLKKEGRADREIDTATILTVLRRAEGSRPI</sequence>
<dbReference type="EMBL" id="JAVIIS010000048">
    <property type="protein sequence ID" value="MDX8442899.1"/>
    <property type="molecule type" value="Genomic_DNA"/>
</dbReference>
<evidence type="ECO:0000313" key="4">
    <source>
        <dbReference type="EMBL" id="MDX8442899.1"/>
    </source>
</evidence>
<dbReference type="Proteomes" id="UP001272097">
    <property type="component" value="Unassembled WGS sequence"/>
</dbReference>
<evidence type="ECO:0000256" key="1">
    <source>
        <dbReference type="ARBA" id="ARBA00008857"/>
    </source>
</evidence>
<evidence type="ECO:0000259" key="3">
    <source>
        <dbReference type="Pfam" id="PF13356"/>
    </source>
</evidence>
<gene>
    <name evidence="4" type="ORF">RFM51_25285</name>
</gene>
<dbReference type="InterPro" id="IPR038488">
    <property type="entry name" value="Integrase_DNA-bd_sf"/>
</dbReference>
<dbReference type="InterPro" id="IPR050808">
    <property type="entry name" value="Phage_Integrase"/>
</dbReference>
<comment type="caution">
    <text evidence="4">The sequence shown here is derived from an EMBL/GenBank/DDBJ whole genome shotgun (WGS) entry which is preliminary data.</text>
</comment>
<keyword evidence="5" id="KW-1185">Reference proteome</keyword>
<protein>
    <submittedName>
        <fullName evidence="4">Arm DNA-binding domain-containing protein</fullName>
    </submittedName>
</protein>
<dbReference type="Gene3D" id="3.30.160.390">
    <property type="entry name" value="Integrase, DNA-binding domain"/>
    <property type="match status" value="1"/>
</dbReference>
<feature type="domain" description="Integrase DNA-binding" evidence="3">
    <location>
        <begin position="2"/>
        <end position="60"/>
    </location>
</feature>
<comment type="similarity">
    <text evidence="1">Belongs to the 'phage' integrase family.</text>
</comment>
<name>A0ABU4X776_9HYPH</name>
<dbReference type="InterPro" id="IPR025166">
    <property type="entry name" value="Integrase_DNA_bind_dom"/>
</dbReference>
<reference evidence="4 5" key="1">
    <citation type="submission" date="2023-08" db="EMBL/GenBank/DDBJ databases">
        <title>Implementing the SeqCode for naming new Mesorhizobium species isolated from Vachellia karroo root nodules.</title>
        <authorList>
            <person name="Van Lill M."/>
        </authorList>
    </citation>
    <scope>NUCLEOTIDE SEQUENCE [LARGE SCALE GENOMIC DNA]</scope>
    <source>
        <strain evidence="4 5">VK3E</strain>
    </source>
</reference>
<keyword evidence="4" id="KW-0238">DNA-binding</keyword>
<organism evidence="4 5">
    <name type="scientific">Mesorhizobium australafricanum</name>
    <dbReference type="NCBI Taxonomy" id="3072311"/>
    <lineage>
        <taxon>Bacteria</taxon>
        <taxon>Pseudomonadati</taxon>
        <taxon>Pseudomonadota</taxon>
        <taxon>Alphaproteobacteria</taxon>
        <taxon>Hyphomicrobiales</taxon>
        <taxon>Phyllobacteriaceae</taxon>
        <taxon>Mesorhizobium</taxon>
    </lineage>
</organism>
<proteinExistence type="inferred from homology"/>
<accession>A0ABU4X776</accession>